<sequence>MEMTNANSLTRESAIQTVQDEVMLNAAYIDGKWMTIEAPATDTADADSYDSNHDSSYDLYDSNSGTIIATTRLCTKAQVEMAVNAASMAYPSWSQTDVSVRASYLNAIAETMEQQFDKLVGLSVLNNGKPIEEAKIDVSDAIACYRYYANIITEQATWLEVPTSESGIRLLKTYAPVGICALIVPWNFPMVTTAWKLAPALAAGCTVLLKPSEVTLLPELMLGNILSAIKLPKGVVNILPGAAEVGAAMTCHPLIDKISFTGSNAVGEKVMSQAAKGIKDISLELGGKSAIVVCADADIDHACDLIIGGIFTNAGQICSATSRLLVHESIAQSLFDTLKVKAESLQIGDGFDTDTQMGPLVSEQQLNQVKKYFDIATAENLICLTGGEVLNRQGYFAMPTIYTNVPVTSQLWTEEVFGPVLVSQTFTDHAEAIALANDSQFALAASIVSADEKAAVEMALQIQAGHIWINEQQIVLPDSGWGGFKQSGIGRELGVDGLSAYQKSKHVLLSH</sequence>
<reference evidence="6 7" key="1">
    <citation type="submission" date="2018-05" db="EMBL/GenBank/DDBJ databases">
        <title>Genomic Encyclopedia of Type Strains, Phase IV (KMG-IV): sequencing the most valuable type-strain genomes for metagenomic binning, comparative biology and taxonomic classification.</title>
        <authorList>
            <person name="Goeker M."/>
        </authorList>
    </citation>
    <scope>NUCLEOTIDE SEQUENCE [LARGE SCALE GENOMIC DNA]</scope>
    <source>
        <strain evidence="6 7">DSM 7229</strain>
    </source>
</reference>
<dbReference type="Gene3D" id="3.40.605.10">
    <property type="entry name" value="Aldehyde Dehydrogenase, Chain A, domain 1"/>
    <property type="match status" value="1"/>
</dbReference>
<feature type="domain" description="Aldehyde dehydrogenase" evidence="5">
    <location>
        <begin position="55"/>
        <end position="507"/>
    </location>
</feature>
<dbReference type="PANTHER" id="PTHR11699">
    <property type="entry name" value="ALDEHYDE DEHYDROGENASE-RELATED"/>
    <property type="match status" value="1"/>
</dbReference>
<dbReference type="AlphaFoldDB" id="A0A2V2A5U3"/>
<dbReference type="FunFam" id="3.40.309.10:FF:000012">
    <property type="entry name" value="Betaine aldehyde dehydrogenase"/>
    <property type="match status" value="1"/>
</dbReference>
<dbReference type="InterPro" id="IPR016161">
    <property type="entry name" value="Ald_DH/histidinol_DH"/>
</dbReference>
<dbReference type="RefSeq" id="WP_227676079.1">
    <property type="nucleotide sequence ID" value="NZ_CAJGZY010000005.1"/>
</dbReference>
<dbReference type="Proteomes" id="UP000245655">
    <property type="component" value="Unassembled WGS sequence"/>
</dbReference>
<dbReference type="PROSITE" id="PS00687">
    <property type="entry name" value="ALDEHYDE_DEHYDR_GLU"/>
    <property type="match status" value="1"/>
</dbReference>
<dbReference type="InterPro" id="IPR016162">
    <property type="entry name" value="Ald_DH_N"/>
</dbReference>
<dbReference type="Gene3D" id="3.40.309.10">
    <property type="entry name" value="Aldehyde Dehydrogenase, Chain A, domain 2"/>
    <property type="match status" value="1"/>
</dbReference>
<gene>
    <name evidence="6" type="ORF">C8D84_10514</name>
</gene>
<evidence type="ECO:0000256" key="1">
    <source>
        <dbReference type="ARBA" id="ARBA00009986"/>
    </source>
</evidence>
<comment type="similarity">
    <text evidence="1 4">Belongs to the aldehyde dehydrogenase family.</text>
</comment>
<evidence type="ECO:0000259" key="5">
    <source>
        <dbReference type="Pfam" id="PF00171"/>
    </source>
</evidence>
<evidence type="ECO:0000256" key="3">
    <source>
        <dbReference type="PROSITE-ProRule" id="PRU10007"/>
    </source>
</evidence>
<keyword evidence="7" id="KW-1185">Reference proteome</keyword>
<comment type="caution">
    <text evidence="6">The sequence shown here is derived from an EMBL/GenBank/DDBJ whole genome shotgun (WGS) entry which is preliminary data.</text>
</comment>
<dbReference type="InterPro" id="IPR029510">
    <property type="entry name" value="Ald_DH_CS_GLU"/>
</dbReference>
<name>A0A2V2A5U3_PSYIM</name>
<protein>
    <submittedName>
        <fullName evidence="6">Betaine-aldehyde dehydrogenase</fullName>
    </submittedName>
</protein>
<evidence type="ECO:0000256" key="2">
    <source>
        <dbReference type="ARBA" id="ARBA00023002"/>
    </source>
</evidence>
<dbReference type="GO" id="GO:0016620">
    <property type="term" value="F:oxidoreductase activity, acting on the aldehyde or oxo group of donors, NAD or NADP as acceptor"/>
    <property type="evidence" value="ECO:0007669"/>
    <property type="project" value="InterPro"/>
</dbReference>
<evidence type="ECO:0000256" key="4">
    <source>
        <dbReference type="RuleBase" id="RU003345"/>
    </source>
</evidence>
<dbReference type="InterPro" id="IPR015590">
    <property type="entry name" value="Aldehyde_DH_dom"/>
</dbReference>
<dbReference type="GeneID" id="60254934"/>
<dbReference type="InterPro" id="IPR016163">
    <property type="entry name" value="Ald_DH_C"/>
</dbReference>
<dbReference type="EMBL" id="QGGM01000005">
    <property type="protein sequence ID" value="PWK13202.1"/>
    <property type="molecule type" value="Genomic_DNA"/>
</dbReference>
<keyword evidence="2 4" id="KW-0560">Oxidoreductase</keyword>
<feature type="active site" evidence="3">
    <location>
        <position position="284"/>
    </location>
</feature>
<evidence type="ECO:0000313" key="7">
    <source>
        <dbReference type="Proteomes" id="UP000245655"/>
    </source>
</evidence>
<dbReference type="SUPFAM" id="SSF53720">
    <property type="entry name" value="ALDH-like"/>
    <property type="match status" value="1"/>
</dbReference>
<dbReference type="InterPro" id="IPR016160">
    <property type="entry name" value="Ald_DH_CS_CYS"/>
</dbReference>
<dbReference type="FunFam" id="3.40.605.10:FF:000007">
    <property type="entry name" value="NAD/NADP-dependent betaine aldehyde dehydrogenase"/>
    <property type="match status" value="1"/>
</dbReference>
<dbReference type="Pfam" id="PF00171">
    <property type="entry name" value="Aldedh"/>
    <property type="match status" value="1"/>
</dbReference>
<accession>A0A2V2A5U3</accession>
<evidence type="ECO:0000313" key="6">
    <source>
        <dbReference type="EMBL" id="PWK13202.1"/>
    </source>
</evidence>
<organism evidence="6 7">
    <name type="scientific">Psychrobacter immobilis</name>
    <dbReference type="NCBI Taxonomy" id="498"/>
    <lineage>
        <taxon>Bacteria</taxon>
        <taxon>Pseudomonadati</taxon>
        <taxon>Pseudomonadota</taxon>
        <taxon>Gammaproteobacteria</taxon>
        <taxon>Moraxellales</taxon>
        <taxon>Moraxellaceae</taxon>
        <taxon>Psychrobacter</taxon>
    </lineage>
</organism>
<proteinExistence type="inferred from homology"/>
<dbReference type="PROSITE" id="PS00070">
    <property type="entry name" value="ALDEHYDE_DEHYDR_CYS"/>
    <property type="match status" value="1"/>
</dbReference>